<keyword evidence="7" id="KW-0408">Iron</keyword>
<dbReference type="GO" id="GO:0034354">
    <property type="term" value="P:'de novo' NAD+ biosynthetic process from L-tryptophan"/>
    <property type="evidence" value="ECO:0007669"/>
    <property type="project" value="TreeGrafter"/>
</dbReference>
<evidence type="ECO:0000256" key="6">
    <source>
        <dbReference type="ARBA" id="ARBA00023002"/>
    </source>
</evidence>
<keyword evidence="10" id="KW-1267">Proteomics identification</keyword>
<dbReference type="InterPro" id="IPR011051">
    <property type="entry name" value="RmlC_Cupin_sf"/>
</dbReference>
<dbReference type="AlphaFoldDB" id="A0A498N2M6"/>
<dbReference type="Proteomes" id="UP000290572">
    <property type="component" value="Unassembled WGS sequence"/>
</dbReference>
<dbReference type="EMBL" id="QBIY01012510">
    <property type="protein sequence ID" value="RXN24766.1"/>
    <property type="molecule type" value="Genomic_DNA"/>
</dbReference>
<organism evidence="8 9">
    <name type="scientific">Labeo rohita</name>
    <name type="common">Indian major carp</name>
    <name type="synonym">Cyprinus rohita</name>
    <dbReference type="NCBI Taxonomy" id="84645"/>
    <lineage>
        <taxon>Eukaryota</taxon>
        <taxon>Metazoa</taxon>
        <taxon>Chordata</taxon>
        <taxon>Craniata</taxon>
        <taxon>Vertebrata</taxon>
        <taxon>Euteleostomi</taxon>
        <taxon>Actinopterygii</taxon>
        <taxon>Neopterygii</taxon>
        <taxon>Teleostei</taxon>
        <taxon>Ostariophysi</taxon>
        <taxon>Cypriniformes</taxon>
        <taxon>Cyprinidae</taxon>
        <taxon>Labeoninae</taxon>
        <taxon>Labeonini</taxon>
        <taxon>Labeo</taxon>
    </lineage>
</organism>
<evidence type="ECO:0000256" key="7">
    <source>
        <dbReference type="ARBA" id="ARBA00023004"/>
    </source>
</evidence>
<accession>A0A498N2M6</accession>
<protein>
    <submittedName>
        <fullName evidence="8">3-hydroxyanthranilate 3,4-dioxygenase</fullName>
    </submittedName>
</protein>
<dbReference type="GO" id="GO:0005506">
    <property type="term" value="F:iron ion binding"/>
    <property type="evidence" value="ECO:0007669"/>
    <property type="project" value="InterPro"/>
</dbReference>
<dbReference type="InterPro" id="IPR010329">
    <property type="entry name" value="3hydroanth_dOase"/>
</dbReference>
<dbReference type="PANTHER" id="PTHR15497:SF1">
    <property type="entry name" value="3-HYDROXYANTHRANILATE 3,4-DIOXYGENASE"/>
    <property type="match status" value="1"/>
</dbReference>
<evidence type="ECO:0000256" key="1">
    <source>
        <dbReference type="ARBA" id="ARBA00001954"/>
    </source>
</evidence>
<keyword evidence="9" id="KW-1185">Reference proteome</keyword>
<evidence type="ECO:0000256" key="2">
    <source>
        <dbReference type="ARBA" id="ARBA00002752"/>
    </source>
</evidence>
<evidence type="ECO:0007829" key="10">
    <source>
        <dbReference type="PeptideAtlas" id="A0A498N2M6"/>
    </source>
</evidence>
<name>A0A498N2M6_LABRO</name>
<dbReference type="GO" id="GO:0046874">
    <property type="term" value="P:quinolinate metabolic process"/>
    <property type="evidence" value="ECO:0007669"/>
    <property type="project" value="TreeGrafter"/>
</dbReference>
<keyword evidence="3" id="KW-0662">Pyridine nucleotide biosynthesis</keyword>
<comment type="cofactor">
    <cofactor evidence="1">
        <name>Fe(2+)</name>
        <dbReference type="ChEBI" id="CHEBI:29033"/>
    </cofactor>
</comment>
<keyword evidence="5 8" id="KW-0223">Dioxygenase</keyword>
<dbReference type="STRING" id="84645.A0A498N2M6"/>
<evidence type="ECO:0000256" key="3">
    <source>
        <dbReference type="ARBA" id="ARBA00022642"/>
    </source>
</evidence>
<comment type="caution">
    <text evidence="8">The sequence shown here is derived from an EMBL/GenBank/DDBJ whole genome shotgun (WGS) entry which is preliminary data.</text>
</comment>
<evidence type="ECO:0000313" key="8">
    <source>
        <dbReference type="EMBL" id="RXN24766.1"/>
    </source>
</evidence>
<dbReference type="SUPFAM" id="SSF51182">
    <property type="entry name" value="RmlC-like cupins"/>
    <property type="match status" value="1"/>
</dbReference>
<keyword evidence="6" id="KW-0560">Oxidoreductase</keyword>
<evidence type="ECO:0000256" key="4">
    <source>
        <dbReference type="ARBA" id="ARBA00022723"/>
    </source>
</evidence>
<reference evidence="8 9" key="1">
    <citation type="submission" date="2018-03" db="EMBL/GenBank/DDBJ databases">
        <title>Draft genome sequence of Rohu Carp (Labeo rohita).</title>
        <authorList>
            <person name="Das P."/>
            <person name="Kushwaha B."/>
            <person name="Joshi C.G."/>
            <person name="Kumar D."/>
            <person name="Nagpure N.S."/>
            <person name="Sahoo L."/>
            <person name="Das S.P."/>
            <person name="Bit A."/>
            <person name="Patnaik S."/>
            <person name="Meher P.K."/>
            <person name="Jayasankar P."/>
            <person name="Koringa P.G."/>
            <person name="Patel N.V."/>
            <person name="Hinsu A.T."/>
            <person name="Kumar R."/>
            <person name="Pandey M."/>
            <person name="Agarwal S."/>
            <person name="Srivastava S."/>
            <person name="Singh M."/>
            <person name="Iquebal M.A."/>
            <person name="Jaiswal S."/>
            <person name="Angadi U.B."/>
            <person name="Kumar N."/>
            <person name="Raza M."/>
            <person name="Shah T.M."/>
            <person name="Rai A."/>
            <person name="Jena J.K."/>
        </authorList>
    </citation>
    <scope>NUCLEOTIDE SEQUENCE [LARGE SCALE GENOMIC DNA]</scope>
    <source>
        <strain evidence="8">DASCIFA01</strain>
        <tissue evidence="8">Testis</tissue>
    </source>
</reference>
<dbReference type="GO" id="GO:0005737">
    <property type="term" value="C:cytoplasm"/>
    <property type="evidence" value="ECO:0007669"/>
    <property type="project" value="TreeGrafter"/>
</dbReference>
<keyword evidence="4" id="KW-0479">Metal-binding</keyword>
<dbReference type="GO" id="GO:0000334">
    <property type="term" value="F:3-hydroxyanthranilate 3,4-dioxygenase activity"/>
    <property type="evidence" value="ECO:0007669"/>
    <property type="project" value="InterPro"/>
</dbReference>
<gene>
    <name evidence="8" type="ORF">ROHU_021906</name>
</gene>
<proteinExistence type="evidence at protein level"/>
<sequence>MCLYLVLAKFTAFGKFLGYGRMERAEPTKPTPYPLNNMKVMAPFCFREWMEKQKPTLASGQPVDMFGAQFETEEGSSSISMNGKEYNLSVGDCLLISGETKYQWKRSHDCVALYVAQDPDRKRPY</sequence>
<dbReference type="PANTHER" id="PTHR15497">
    <property type="entry name" value="3-HYDROXYANTHRANILATE 3,4-DIOXYGENASE"/>
    <property type="match status" value="1"/>
</dbReference>
<evidence type="ECO:0000256" key="5">
    <source>
        <dbReference type="ARBA" id="ARBA00022964"/>
    </source>
</evidence>
<dbReference type="Gene3D" id="2.60.120.10">
    <property type="entry name" value="Jelly Rolls"/>
    <property type="match status" value="1"/>
</dbReference>
<evidence type="ECO:0000313" key="9">
    <source>
        <dbReference type="Proteomes" id="UP000290572"/>
    </source>
</evidence>
<comment type="function">
    <text evidence="2">Catalyzes the oxidative ring opening of 3-hydroxyanthranilate to 2-amino-3-carboxymuconate semialdehyde, which spontaneously cyclizes to quinolinate.</text>
</comment>
<dbReference type="InterPro" id="IPR014710">
    <property type="entry name" value="RmlC-like_jellyroll"/>
</dbReference>